<name>A0A0A9W2T0_LYGHE</name>
<organism evidence="1">
    <name type="scientific">Lygus hesperus</name>
    <name type="common">Western plant bug</name>
    <dbReference type="NCBI Taxonomy" id="30085"/>
    <lineage>
        <taxon>Eukaryota</taxon>
        <taxon>Metazoa</taxon>
        <taxon>Ecdysozoa</taxon>
        <taxon>Arthropoda</taxon>
        <taxon>Hexapoda</taxon>
        <taxon>Insecta</taxon>
        <taxon>Pterygota</taxon>
        <taxon>Neoptera</taxon>
        <taxon>Paraneoptera</taxon>
        <taxon>Hemiptera</taxon>
        <taxon>Heteroptera</taxon>
        <taxon>Panheteroptera</taxon>
        <taxon>Cimicomorpha</taxon>
        <taxon>Miridae</taxon>
        <taxon>Mirini</taxon>
        <taxon>Lygus</taxon>
    </lineage>
</organism>
<evidence type="ECO:0000313" key="1">
    <source>
        <dbReference type="EMBL" id="JAG01731.1"/>
    </source>
</evidence>
<dbReference type="GO" id="GO:0016874">
    <property type="term" value="F:ligase activity"/>
    <property type="evidence" value="ECO:0007669"/>
    <property type="project" value="UniProtKB-KW"/>
</dbReference>
<reference evidence="1" key="2">
    <citation type="submission" date="2014-07" db="EMBL/GenBank/DDBJ databases">
        <authorList>
            <person name="Hull J."/>
        </authorList>
    </citation>
    <scope>NUCLEOTIDE SEQUENCE</scope>
</reference>
<dbReference type="Gene3D" id="3.60.10.10">
    <property type="entry name" value="Endonuclease/exonuclease/phosphatase"/>
    <property type="match status" value="1"/>
</dbReference>
<feature type="non-terminal residue" evidence="1">
    <location>
        <position position="120"/>
    </location>
</feature>
<dbReference type="InterPro" id="IPR036691">
    <property type="entry name" value="Endo/exonu/phosph_ase_sf"/>
</dbReference>
<protein>
    <submittedName>
        <fullName evidence="1">Putative phenylalanine--tRNA ligase beta subunit</fullName>
    </submittedName>
</protein>
<dbReference type="EMBL" id="GBHO01041873">
    <property type="protein sequence ID" value="JAG01731.1"/>
    <property type="molecule type" value="Transcribed_RNA"/>
</dbReference>
<proteinExistence type="predicted"/>
<reference evidence="1" key="1">
    <citation type="journal article" date="2014" name="PLoS ONE">
        <title>Transcriptome-Based Identification of ABC Transporters in the Western Tarnished Plant Bug Lygus hesperus.</title>
        <authorList>
            <person name="Hull J.J."/>
            <person name="Chaney K."/>
            <person name="Geib S.M."/>
            <person name="Fabrick J.A."/>
            <person name="Brent C.S."/>
            <person name="Walsh D."/>
            <person name="Lavine L.C."/>
        </authorList>
    </citation>
    <scope>NUCLEOTIDE SEQUENCE</scope>
</reference>
<dbReference type="AlphaFoldDB" id="A0A0A9W2T0"/>
<keyword evidence="1" id="KW-0436">Ligase</keyword>
<dbReference type="SUPFAM" id="SSF56219">
    <property type="entry name" value="DNase I-like"/>
    <property type="match status" value="1"/>
</dbReference>
<accession>A0A0A9W2T0</accession>
<gene>
    <name evidence="1" type="ORF">CM83_105133</name>
</gene>
<sequence>MADQPYSLDMAARNDLTDLSHLRVIECSAVEFRGLNSSSAVVCCIYRPCGADFGIFLRTLEEIISKAIGHNNKQIFITGDFNVSLLQDSHEKSALLSMLQSFNIFASALAITRSQSGACL</sequence>